<evidence type="ECO:0000313" key="2">
    <source>
        <dbReference type="EMBL" id="RUS77539.1"/>
    </source>
</evidence>
<reference evidence="2 3" key="1">
    <citation type="submission" date="2019-01" db="EMBL/GenBank/DDBJ databases">
        <title>A draft genome assembly of the solar-powered sea slug Elysia chlorotica.</title>
        <authorList>
            <person name="Cai H."/>
            <person name="Li Q."/>
            <person name="Fang X."/>
            <person name="Li J."/>
            <person name="Curtis N.E."/>
            <person name="Altenburger A."/>
            <person name="Shibata T."/>
            <person name="Feng M."/>
            <person name="Maeda T."/>
            <person name="Schwartz J.A."/>
            <person name="Shigenobu S."/>
            <person name="Lundholm N."/>
            <person name="Nishiyama T."/>
            <person name="Yang H."/>
            <person name="Hasebe M."/>
            <person name="Li S."/>
            <person name="Pierce S.K."/>
            <person name="Wang J."/>
        </authorList>
    </citation>
    <scope>NUCLEOTIDE SEQUENCE [LARGE SCALE GENOMIC DNA]</scope>
    <source>
        <strain evidence="2">EC2010</strain>
        <tissue evidence="2">Whole organism of an adult</tissue>
    </source>
</reference>
<organism evidence="2 3">
    <name type="scientific">Elysia chlorotica</name>
    <name type="common">Eastern emerald elysia</name>
    <name type="synonym">Sea slug</name>
    <dbReference type="NCBI Taxonomy" id="188477"/>
    <lineage>
        <taxon>Eukaryota</taxon>
        <taxon>Metazoa</taxon>
        <taxon>Spiralia</taxon>
        <taxon>Lophotrochozoa</taxon>
        <taxon>Mollusca</taxon>
        <taxon>Gastropoda</taxon>
        <taxon>Heterobranchia</taxon>
        <taxon>Euthyneura</taxon>
        <taxon>Panpulmonata</taxon>
        <taxon>Sacoglossa</taxon>
        <taxon>Placobranchoidea</taxon>
        <taxon>Plakobranchidae</taxon>
        <taxon>Elysia</taxon>
    </lineage>
</organism>
<proteinExistence type="predicted"/>
<sequence>MEKKNPSKLIAVYKMSRNLWYQHHQLSEDTSSSRTCTMSPSRSSETASTTEPREDLIRSVISPTARISLESSIATLAASTILLIITSPRSSATSPNFSLSFCLIVDNLPRMS</sequence>
<keyword evidence="3" id="KW-1185">Reference proteome</keyword>
<dbReference type="Proteomes" id="UP000271974">
    <property type="component" value="Unassembled WGS sequence"/>
</dbReference>
<protein>
    <submittedName>
        <fullName evidence="2">Uncharacterized protein</fullName>
    </submittedName>
</protein>
<evidence type="ECO:0000313" key="3">
    <source>
        <dbReference type="Proteomes" id="UP000271974"/>
    </source>
</evidence>
<name>A0A433T7I1_ELYCH</name>
<dbReference type="AlphaFoldDB" id="A0A433T7I1"/>
<feature type="region of interest" description="Disordered" evidence="1">
    <location>
        <begin position="26"/>
        <end position="54"/>
    </location>
</feature>
<evidence type="ECO:0000256" key="1">
    <source>
        <dbReference type="SAM" id="MobiDB-lite"/>
    </source>
</evidence>
<comment type="caution">
    <text evidence="2">The sequence shown here is derived from an EMBL/GenBank/DDBJ whole genome shotgun (WGS) entry which is preliminary data.</text>
</comment>
<accession>A0A433T7I1</accession>
<feature type="compositionally biased region" description="Polar residues" evidence="1">
    <location>
        <begin position="28"/>
        <end position="50"/>
    </location>
</feature>
<dbReference type="EMBL" id="RQTK01000573">
    <property type="protein sequence ID" value="RUS77539.1"/>
    <property type="molecule type" value="Genomic_DNA"/>
</dbReference>
<gene>
    <name evidence="2" type="ORF">EGW08_014693</name>
</gene>